<accession>H3ALT3</accession>
<dbReference type="GeneTree" id="ENSGT00940000154669"/>
<dbReference type="EMBL" id="AFYH01172228">
    <property type="status" value="NOT_ANNOTATED_CDS"/>
    <property type="molecule type" value="Genomic_DNA"/>
</dbReference>
<dbReference type="AlphaFoldDB" id="H3ALT3"/>
<dbReference type="InParanoid" id="H3ALT3"/>
<evidence type="ECO:0000313" key="2">
    <source>
        <dbReference type="Proteomes" id="UP000008672"/>
    </source>
</evidence>
<reference evidence="1" key="2">
    <citation type="submission" date="2025-08" db="UniProtKB">
        <authorList>
            <consortium name="Ensembl"/>
        </authorList>
    </citation>
    <scope>IDENTIFICATION</scope>
</reference>
<dbReference type="HOGENOM" id="CLU_133580_0_0_1"/>
<dbReference type="Proteomes" id="UP000008672">
    <property type="component" value="Unassembled WGS sequence"/>
</dbReference>
<name>H3ALT3_LATCH</name>
<reference evidence="2" key="1">
    <citation type="submission" date="2011-08" db="EMBL/GenBank/DDBJ databases">
        <title>The draft genome of Latimeria chalumnae.</title>
        <authorList>
            <person name="Di Palma F."/>
            <person name="Alfoldi J."/>
            <person name="Johnson J."/>
            <person name="Berlin A."/>
            <person name="Gnerre S."/>
            <person name="Jaffe D."/>
            <person name="MacCallum I."/>
            <person name="Young S."/>
            <person name="Walker B.J."/>
            <person name="Lander E."/>
            <person name="Lindblad-Toh K."/>
        </authorList>
    </citation>
    <scope>NUCLEOTIDE SEQUENCE [LARGE SCALE GENOMIC DNA]</scope>
    <source>
        <strain evidence="2">Wild caught</strain>
    </source>
</reference>
<proteinExistence type="predicted"/>
<dbReference type="eggNOG" id="ENOG502SSVE">
    <property type="taxonomic scope" value="Eukaryota"/>
</dbReference>
<sequence>TSILNEFVELTPCVTPGNVSRGGMAALRDFRCNNDIVIKSADKGSAIVVWGKSDYIVEANKQLLDSSTYRKDDEDKIKQYNEDTCSFVFYGWTQGIINQETCESMIIKEPSPGRLHLLSKIHKDKTRCPRRPIVSGSGSCMEGISRHMDMCLKGIIAAVPAHLRDTFHF</sequence>
<protein>
    <submittedName>
        <fullName evidence="1">Uncharacterized protein</fullName>
    </submittedName>
</protein>
<organism evidence="1 2">
    <name type="scientific">Latimeria chalumnae</name>
    <name type="common">Coelacanth</name>
    <dbReference type="NCBI Taxonomy" id="7897"/>
    <lineage>
        <taxon>Eukaryota</taxon>
        <taxon>Metazoa</taxon>
        <taxon>Chordata</taxon>
        <taxon>Craniata</taxon>
        <taxon>Vertebrata</taxon>
        <taxon>Euteleostomi</taxon>
        <taxon>Coelacanthiformes</taxon>
        <taxon>Coelacanthidae</taxon>
        <taxon>Latimeria</taxon>
    </lineage>
</organism>
<reference evidence="1" key="3">
    <citation type="submission" date="2025-09" db="UniProtKB">
        <authorList>
            <consortium name="Ensembl"/>
        </authorList>
    </citation>
    <scope>IDENTIFICATION</scope>
</reference>
<keyword evidence="2" id="KW-1185">Reference proteome</keyword>
<dbReference type="Ensembl" id="ENSLACT00000010683.1">
    <property type="protein sequence ID" value="ENSLACP00000010604.1"/>
    <property type="gene ID" value="ENSLACG00000009341.1"/>
</dbReference>
<evidence type="ECO:0000313" key="1">
    <source>
        <dbReference type="Ensembl" id="ENSLACP00000010604.1"/>
    </source>
</evidence>